<reference evidence="2 3" key="1">
    <citation type="submission" date="2019-05" db="EMBL/GenBank/DDBJ databases">
        <title>Another draft genome of Portunus trituberculatus and its Hox gene families provides insights of decapod evolution.</title>
        <authorList>
            <person name="Jeong J.-H."/>
            <person name="Song I."/>
            <person name="Kim S."/>
            <person name="Choi T."/>
            <person name="Kim D."/>
            <person name="Ryu S."/>
            <person name="Kim W."/>
        </authorList>
    </citation>
    <scope>NUCLEOTIDE SEQUENCE [LARGE SCALE GENOMIC DNA]</scope>
    <source>
        <tissue evidence="2">Muscle</tissue>
    </source>
</reference>
<dbReference type="AlphaFoldDB" id="A0A5B7FL92"/>
<evidence type="ECO:0000313" key="2">
    <source>
        <dbReference type="EMBL" id="MPC45688.1"/>
    </source>
</evidence>
<proteinExistence type="predicted"/>
<organism evidence="2 3">
    <name type="scientific">Portunus trituberculatus</name>
    <name type="common">Swimming crab</name>
    <name type="synonym">Neptunus trituberculatus</name>
    <dbReference type="NCBI Taxonomy" id="210409"/>
    <lineage>
        <taxon>Eukaryota</taxon>
        <taxon>Metazoa</taxon>
        <taxon>Ecdysozoa</taxon>
        <taxon>Arthropoda</taxon>
        <taxon>Crustacea</taxon>
        <taxon>Multicrustacea</taxon>
        <taxon>Malacostraca</taxon>
        <taxon>Eumalacostraca</taxon>
        <taxon>Eucarida</taxon>
        <taxon>Decapoda</taxon>
        <taxon>Pleocyemata</taxon>
        <taxon>Brachyura</taxon>
        <taxon>Eubrachyura</taxon>
        <taxon>Portunoidea</taxon>
        <taxon>Portunidae</taxon>
        <taxon>Portuninae</taxon>
        <taxon>Portunus</taxon>
    </lineage>
</organism>
<comment type="caution">
    <text evidence="2">The sequence shown here is derived from an EMBL/GenBank/DDBJ whole genome shotgun (WGS) entry which is preliminary data.</text>
</comment>
<dbReference type="Proteomes" id="UP000324222">
    <property type="component" value="Unassembled WGS sequence"/>
</dbReference>
<evidence type="ECO:0000313" key="3">
    <source>
        <dbReference type="Proteomes" id="UP000324222"/>
    </source>
</evidence>
<sequence length="83" mass="8968">MAIDLSHTARSEACDFGVAALQTLHGSVSNTSWGHKMARGQHTDVVRGSVTEGSHWDTSLSNNAGRHRSRQPCPSVDDLDPQK</sequence>
<dbReference type="EMBL" id="VSRR010006848">
    <property type="protein sequence ID" value="MPC45688.1"/>
    <property type="molecule type" value="Genomic_DNA"/>
</dbReference>
<accession>A0A5B7FL92</accession>
<keyword evidence="3" id="KW-1185">Reference proteome</keyword>
<protein>
    <submittedName>
        <fullName evidence="2">Uncharacterized protein</fullName>
    </submittedName>
</protein>
<feature type="region of interest" description="Disordered" evidence="1">
    <location>
        <begin position="29"/>
        <end position="83"/>
    </location>
</feature>
<name>A0A5B7FL92_PORTR</name>
<gene>
    <name evidence="2" type="ORF">E2C01_039394</name>
</gene>
<evidence type="ECO:0000256" key="1">
    <source>
        <dbReference type="SAM" id="MobiDB-lite"/>
    </source>
</evidence>